<organism evidence="1 2">
    <name type="scientific">Bacteroides fragilis str. 3976T8</name>
    <dbReference type="NCBI Taxonomy" id="1339314"/>
    <lineage>
        <taxon>Bacteria</taxon>
        <taxon>Pseudomonadati</taxon>
        <taxon>Bacteroidota</taxon>
        <taxon>Bacteroidia</taxon>
        <taxon>Bacteroidales</taxon>
        <taxon>Bacteroidaceae</taxon>
        <taxon>Bacteroides</taxon>
    </lineage>
</organism>
<dbReference type="PATRIC" id="fig|1339314.3.peg.1504"/>
<name>A0A016CSP8_BACFG</name>
<protein>
    <submittedName>
        <fullName evidence="1">Uncharacterized protein</fullName>
    </submittedName>
</protein>
<sequence length="37" mass="4452">MHHIQDMSQSQIRNFLAMWMNGIQGNHTSVYWEFLTV</sequence>
<evidence type="ECO:0000313" key="1">
    <source>
        <dbReference type="EMBL" id="EXZ74404.1"/>
    </source>
</evidence>
<dbReference type="AlphaFoldDB" id="A0A016CSP8"/>
<evidence type="ECO:0000313" key="2">
    <source>
        <dbReference type="Proteomes" id="UP000020938"/>
    </source>
</evidence>
<proteinExistence type="predicted"/>
<dbReference type="EMBL" id="JGDS01000041">
    <property type="protein sequence ID" value="EXZ74404.1"/>
    <property type="molecule type" value="Genomic_DNA"/>
</dbReference>
<accession>A0A016CSP8</accession>
<reference evidence="1 2" key="1">
    <citation type="submission" date="2014-02" db="EMBL/GenBank/DDBJ databases">
        <authorList>
            <person name="Sears C."/>
            <person name="Carroll K."/>
            <person name="Sack B.R."/>
            <person name="Qadri F."/>
            <person name="Myers L.L."/>
            <person name="Chung G.-T."/>
            <person name="Escheverria P."/>
            <person name="Fraser C.M."/>
            <person name="Sadzewicz L."/>
            <person name="Shefchek K.A."/>
            <person name="Tallon L."/>
            <person name="Das S.P."/>
            <person name="Daugherty S."/>
            <person name="Mongodin E.F."/>
        </authorList>
    </citation>
    <scope>NUCLEOTIDE SEQUENCE [LARGE SCALE GENOMIC DNA]</scope>
    <source>
        <strain evidence="1 2">3976T8</strain>
    </source>
</reference>
<gene>
    <name evidence="1" type="ORF">M123_1279</name>
</gene>
<dbReference type="Proteomes" id="UP000020938">
    <property type="component" value="Unassembled WGS sequence"/>
</dbReference>
<comment type="caution">
    <text evidence="1">The sequence shown here is derived from an EMBL/GenBank/DDBJ whole genome shotgun (WGS) entry which is preliminary data.</text>
</comment>